<reference evidence="1 2" key="1">
    <citation type="submission" date="2009-04" db="EMBL/GenBank/DDBJ databases">
        <authorList>
            <person name="Sebastian Y."/>
            <person name="Madupu R."/>
            <person name="Durkin A.S."/>
            <person name="Torralba M."/>
            <person name="Methe B."/>
            <person name="Sutton G.G."/>
            <person name="Strausberg R.L."/>
            <person name="Nelson K.E."/>
        </authorList>
    </citation>
    <scope>NUCLEOTIDE SEQUENCE [LARGE SCALE GENOMIC DNA]</scope>
    <source>
        <strain evidence="2">ATCC 35406 / BCRC 14492 / JCM 8526 / NCTC 13058 / HG 370</strain>
    </source>
</reference>
<dbReference type="STRING" id="553175.POREN0001_1472"/>
<dbReference type="Proteomes" id="UP000004295">
    <property type="component" value="Unassembled WGS sequence"/>
</dbReference>
<sequence length="43" mass="4688">MLLLSITYSIFAGLHLPIVCRSHPLTPMKKAKGYLSKMGELGA</sequence>
<evidence type="ECO:0000313" key="1">
    <source>
        <dbReference type="EMBL" id="EEN82580.1"/>
    </source>
</evidence>
<dbReference type="AlphaFoldDB" id="C3JB30"/>
<gene>
    <name evidence="1" type="ORF">POREN0001_1472</name>
</gene>
<name>C3JB30_POREA</name>
<comment type="caution">
    <text evidence="1">The sequence shown here is derived from an EMBL/GenBank/DDBJ whole genome shotgun (WGS) entry which is preliminary data.</text>
</comment>
<dbReference type="EMBL" id="ACNN01000024">
    <property type="protein sequence ID" value="EEN82580.1"/>
    <property type="molecule type" value="Genomic_DNA"/>
</dbReference>
<accession>C3JB30</accession>
<proteinExistence type="predicted"/>
<keyword evidence="2" id="KW-1185">Reference proteome</keyword>
<protein>
    <submittedName>
        <fullName evidence="1">Uncharacterized protein</fullName>
    </submittedName>
</protein>
<evidence type="ECO:0000313" key="2">
    <source>
        <dbReference type="Proteomes" id="UP000004295"/>
    </source>
</evidence>
<organism evidence="1 2">
    <name type="scientific">Porphyromonas endodontalis (strain ATCC 35406 / DSM 24491 / JCM 8526 / CCUG 16442 / BCRC 14492 / NCTC 13058 / HG 370)</name>
    <name type="common">Bacteroides endodontalis</name>
    <dbReference type="NCBI Taxonomy" id="553175"/>
    <lineage>
        <taxon>Bacteria</taxon>
        <taxon>Pseudomonadati</taxon>
        <taxon>Bacteroidota</taxon>
        <taxon>Bacteroidia</taxon>
        <taxon>Bacteroidales</taxon>
        <taxon>Porphyromonadaceae</taxon>
        <taxon>Porphyromonas</taxon>
    </lineage>
</organism>